<comment type="subcellular location">
    <subcellularLocation>
        <location evidence="1">Cell membrane</location>
        <topology evidence="1">Multi-pass membrane protein</topology>
    </subcellularLocation>
</comment>
<keyword evidence="5 8" id="KW-0812">Transmembrane</keyword>
<evidence type="ECO:0000256" key="1">
    <source>
        <dbReference type="ARBA" id="ARBA00004651"/>
    </source>
</evidence>
<proteinExistence type="inferred from homology"/>
<dbReference type="RefSeq" id="WP_008910642.1">
    <property type="nucleotide sequence ID" value="NZ_KB233222.1"/>
</dbReference>
<keyword evidence="11" id="KW-1185">Reference proteome</keyword>
<evidence type="ECO:0000256" key="5">
    <source>
        <dbReference type="ARBA" id="ARBA00022692"/>
    </source>
</evidence>
<evidence type="ECO:0000256" key="7">
    <source>
        <dbReference type="ARBA" id="ARBA00023136"/>
    </source>
</evidence>
<feature type="transmembrane region" description="Helical" evidence="8">
    <location>
        <begin position="352"/>
        <end position="377"/>
    </location>
</feature>
<feature type="domain" description="Citrate transporter-like" evidence="9">
    <location>
        <begin position="24"/>
        <end position="346"/>
    </location>
</feature>
<comment type="similarity">
    <text evidence="2">Belongs to the CitM (TC 2.A.11) transporter family.</text>
</comment>
<dbReference type="GO" id="GO:0015105">
    <property type="term" value="F:arsenite transmembrane transporter activity"/>
    <property type="evidence" value="ECO:0007669"/>
    <property type="project" value="InterPro"/>
</dbReference>
<dbReference type="GO" id="GO:0005886">
    <property type="term" value="C:plasma membrane"/>
    <property type="evidence" value="ECO:0007669"/>
    <property type="project" value="UniProtKB-SubCell"/>
</dbReference>
<comment type="caution">
    <text evidence="10">The sequence shown here is derived from an EMBL/GenBank/DDBJ whole genome shotgun (WGS) entry which is preliminary data.</text>
</comment>
<evidence type="ECO:0000313" key="11">
    <source>
        <dbReference type="Proteomes" id="UP000009336"/>
    </source>
</evidence>
<evidence type="ECO:0000259" key="9">
    <source>
        <dbReference type="Pfam" id="PF03600"/>
    </source>
</evidence>
<evidence type="ECO:0000256" key="6">
    <source>
        <dbReference type="ARBA" id="ARBA00022989"/>
    </source>
</evidence>
<dbReference type="PRINTS" id="PR00758">
    <property type="entry name" value="ARSENICPUMP"/>
</dbReference>
<keyword evidence="4" id="KW-1003">Cell membrane</keyword>
<evidence type="ECO:0000256" key="2">
    <source>
        <dbReference type="ARBA" id="ARBA00009843"/>
    </source>
</evidence>
<dbReference type="Proteomes" id="UP000009336">
    <property type="component" value="Unassembled WGS sequence"/>
</dbReference>
<reference evidence="10 11" key="1">
    <citation type="journal article" date="2012" name="BMC Genomics">
        <title>Comparative genomics of bacteria in the genus Providencia isolated from wild Drosophila melanogaster.</title>
        <authorList>
            <person name="Galac M.R."/>
            <person name="Lazzaro B.P."/>
        </authorList>
    </citation>
    <scope>NUCLEOTIDE SEQUENCE [LARGE SCALE GENOMIC DNA]</scope>
    <source>
        <strain evidence="10 11">DSM 19968</strain>
    </source>
</reference>
<dbReference type="InterPro" id="IPR004680">
    <property type="entry name" value="Cit_transptr-like_dom"/>
</dbReference>
<dbReference type="EMBL" id="AKKL01000012">
    <property type="protein sequence ID" value="EKT63795.1"/>
    <property type="molecule type" value="Genomic_DNA"/>
</dbReference>
<accession>K8X5R8</accession>
<evidence type="ECO:0000313" key="10">
    <source>
        <dbReference type="EMBL" id="EKT63795.1"/>
    </source>
</evidence>
<feature type="transmembrane region" description="Helical" evidence="8">
    <location>
        <begin position="318"/>
        <end position="340"/>
    </location>
</feature>
<feature type="transmembrane region" description="Helical" evidence="8">
    <location>
        <begin position="91"/>
        <end position="122"/>
    </location>
</feature>
<feature type="transmembrane region" description="Helical" evidence="8">
    <location>
        <begin position="397"/>
        <end position="415"/>
    </location>
</feature>
<feature type="transmembrane region" description="Helical" evidence="8">
    <location>
        <begin position="58"/>
        <end position="79"/>
    </location>
</feature>
<keyword evidence="3" id="KW-0813">Transport</keyword>
<dbReference type="PANTHER" id="PTHR43302">
    <property type="entry name" value="TRANSPORTER ARSB-RELATED"/>
    <property type="match status" value="1"/>
</dbReference>
<feature type="transmembrane region" description="Helical" evidence="8">
    <location>
        <begin position="134"/>
        <end position="153"/>
    </location>
</feature>
<feature type="transmembrane region" description="Helical" evidence="8">
    <location>
        <begin position="228"/>
        <end position="245"/>
    </location>
</feature>
<dbReference type="PATRIC" id="fig|1141662.3.peg.603"/>
<feature type="transmembrane region" description="Helical" evidence="8">
    <location>
        <begin position="279"/>
        <end position="298"/>
    </location>
</feature>
<feature type="transmembrane region" description="Helical" evidence="8">
    <location>
        <begin position="28"/>
        <end position="46"/>
    </location>
</feature>
<organism evidence="10 11">
    <name type="scientific">Providencia burhodogranariea DSM 19968</name>
    <dbReference type="NCBI Taxonomy" id="1141662"/>
    <lineage>
        <taxon>Bacteria</taxon>
        <taxon>Pseudomonadati</taxon>
        <taxon>Pseudomonadota</taxon>
        <taxon>Gammaproteobacteria</taxon>
        <taxon>Enterobacterales</taxon>
        <taxon>Morganellaceae</taxon>
        <taxon>Providencia</taxon>
    </lineage>
</organism>
<gene>
    <name evidence="10" type="ORF">OOA_02999</name>
</gene>
<dbReference type="HOGENOM" id="CLU_011920_3_0_6"/>
<keyword evidence="7 8" id="KW-0472">Membrane</keyword>
<dbReference type="AlphaFoldDB" id="K8X5R8"/>
<keyword evidence="6 8" id="KW-1133">Transmembrane helix</keyword>
<evidence type="ECO:0000256" key="3">
    <source>
        <dbReference type="ARBA" id="ARBA00022448"/>
    </source>
</evidence>
<dbReference type="eggNOG" id="COG1055">
    <property type="taxonomic scope" value="Bacteria"/>
</dbReference>
<dbReference type="PANTHER" id="PTHR43302:SF5">
    <property type="entry name" value="TRANSPORTER ARSB-RELATED"/>
    <property type="match status" value="1"/>
</dbReference>
<sequence>MSLTIIIFLLVYVAMGFGKLPGFKVDRTGAAVIGALAMMAVGSITPPHAWNAIDYRTIGMLFGLMVVSASFVVSGFYSWTADRVAMLKVSAPVLLGVLIAVGGLLSALLTNDVVVVAMTPLLISITLSRGLNPIPFLLGFCFAANNGAAGSLIGSPQNMIAAQGLDISFVGLLQASAVPALLSLVITWAALAFLYRNRWYLAKQPSTEATPTGQPSTDTSVKLDVWETSKAGIITLIVIIAFVISDIPRELIALTAAGFLLLNRSIASSDMLKLVDGNLLLLIMGLFVVNAAFASTGLPQQVLNDLRHNGVELNSPIVLFLVTGVLSTIVGNNPAVMLLVPFLSPAGNTDSLGAALVLGSGFSSNLFVFGSLAGIIVVEQSAAYGVKISFSEFAKSGGIVALLCMLLAAAWILLVL</sequence>
<protein>
    <submittedName>
        <fullName evidence="10">Transporter</fullName>
    </submittedName>
</protein>
<dbReference type="InterPro" id="IPR000802">
    <property type="entry name" value="Arsenical_pump_ArsB"/>
</dbReference>
<evidence type="ECO:0000256" key="8">
    <source>
        <dbReference type="SAM" id="Phobius"/>
    </source>
</evidence>
<evidence type="ECO:0000256" key="4">
    <source>
        <dbReference type="ARBA" id="ARBA00022475"/>
    </source>
</evidence>
<dbReference type="OrthoDB" id="9766267at2"/>
<dbReference type="Pfam" id="PF03600">
    <property type="entry name" value="CitMHS"/>
    <property type="match status" value="1"/>
</dbReference>
<feature type="transmembrane region" description="Helical" evidence="8">
    <location>
        <begin position="173"/>
        <end position="195"/>
    </location>
</feature>
<name>K8X5R8_9GAMM</name>